<evidence type="ECO:0000313" key="1">
    <source>
        <dbReference type="EMBL" id="QIP38566.1"/>
    </source>
</evidence>
<sequence length="46" mass="4955">MIGGPQDLDQFRTLRSGPGSCADVDIDLVDRPGREINHDGRLCAST</sequence>
<protein>
    <submittedName>
        <fullName evidence="1">Uncharacterized protein</fullName>
    </submittedName>
</protein>
<proteinExistence type="predicted"/>
<dbReference type="AlphaFoldDB" id="A0A6G9CPD2"/>
<gene>
    <name evidence="1" type="ORF">G9444_1322</name>
</gene>
<dbReference type="Proteomes" id="UP000502345">
    <property type="component" value="Chromosome"/>
</dbReference>
<organism evidence="1 2">
    <name type="scientific">Rhodococcus erythropolis</name>
    <name type="common">Arthrobacter picolinophilus</name>
    <dbReference type="NCBI Taxonomy" id="1833"/>
    <lineage>
        <taxon>Bacteria</taxon>
        <taxon>Bacillati</taxon>
        <taxon>Actinomycetota</taxon>
        <taxon>Actinomycetes</taxon>
        <taxon>Mycobacteriales</taxon>
        <taxon>Nocardiaceae</taxon>
        <taxon>Rhodococcus</taxon>
        <taxon>Rhodococcus erythropolis group</taxon>
    </lineage>
</organism>
<name>A0A6G9CPD2_RHOER</name>
<evidence type="ECO:0000313" key="2">
    <source>
        <dbReference type="Proteomes" id="UP000502345"/>
    </source>
</evidence>
<dbReference type="EMBL" id="CP050124">
    <property type="protein sequence ID" value="QIP38566.1"/>
    <property type="molecule type" value="Genomic_DNA"/>
</dbReference>
<accession>A0A6G9CPD2</accession>
<reference evidence="1 2" key="1">
    <citation type="submission" date="2020-03" db="EMBL/GenBank/DDBJ databases">
        <title>Screen low temperature-resistant strains for efficient degradation of petroleum hydrocarbons under the low temperature.</title>
        <authorList>
            <person name="Wang Y."/>
            <person name="Chen J."/>
        </authorList>
    </citation>
    <scope>NUCLEOTIDE SEQUENCE [LARGE SCALE GENOMIC DNA]</scope>
    <source>
        <strain evidence="1 2">KB1</strain>
    </source>
</reference>